<reference evidence="1" key="1">
    <citation type="journal article" date="2020" name="Nature">
        <title>Giant virus diversity and host interactions through global metagenomics.</title>
        <authorList>
            <person name="Schulz F."/>
            <person name="Roux S."/>
            <person name="Paez-Espino D."/>
            <person name="Jungbluth S."/>
            <person name="Walsh D.A."/>
            <person name="Denef V.J."/>
            <person name="McMahon K.D."/>
            <person name="Konstantinidis K.T."/>
            <person name="Eloe-Fadrosh E.A."/>
            <person name="Kyrpides N.C."/>
            <person name="Woyke T."/>
        </authorList>
    </citation>
    <scope>NUCLEOTIDE SEQUENCE</scope>
    <source>
        <strain evidence="1">GVMAG-M-3300023174-24</strain>
    </source>
</reference>
<name>A0A6C0DKK6_9ZZZZ</name>
<accession>A0A6C0DKK6</accession>
<sequence>MENEQTQQAEESNEHIFFRKLIHDIRNFIALTDDKIEFIRKLTHEQKLEIIMEYDKIVQFVNESY</sequence>
<evidence type="ECO:0000313" key="1">
    <source>
        <dbReference type="EMBL" id="QHT17456.1"/>
    </source>
</evidence>
<protein>
    <submittedName>
        <fullName evidence="1">Uncharacterized protein</fullName>
    </submittedName>
</protein>
<dbReference type="AlphaFoldDB" id="A0A6C0DKK6"/>
<organism evidence="1">
    <name type="scientific">viral metagenome</name>
    <dbReference type="NCBI Taxonomy" id="1070528"/>
    <lineage>
        <taxon>unclassified sequences</taxon>
        <taxon>metagenomes</taxon>
        <taxon>organismal metagenomes</taxon>
    </lineage>
</organism>
<dbReference type="EMBL" id="MN739636">
    <property type="protein sequence ID" value="QHT17456.1"/>
    <property type="molecule type" value="Genomic_DNA"/>
</dbReference>
<proteinExistence type="predicted"/>